<evidence type="ECO:0000256" key="1">
    <source>
        <dbReference type="ARBA" id="ARBA00001974"/>
    </source>
</evidence>
<gene>
    <name evidence="7" type="ORF">GCM10009777_25050</name>
</gene>
<name>A0ABN2SM91_9MICO</name>
<evidence type="ECO:0000256" key="2">
    <source>
        <dbReference type="ARBA" id="ARBA00010790"/>
    </source>
</evidence>
<comment type="similarity">
    <text evidence="2">Belongs to the GMC oxidoreductase family.</text>
</comment>
<dbReference type="InterPro" id="IPR029058">
    <property type="entry name" value="AB_hydrolase_fold"/>
</dbReference>
<comment type="caution">
    <text evidence="7">The sequence shown here is derived from an EMBL/GenBank/DDBJ whole genome shotgun (WGS) entry which is preliminary data.</text>
</comment>
<evidence type="ECO:0000256" key="3">
    <source>
        <dbReference type="ARBA" id="ARBA00022630"/>
    </source>
</evidence>
<dbReference type="Pfam" id="PF00561">
    <property type="entry name" value="Abhydrolase_1"/>
    <property type="match status" value="1"/>
</dbReference>
<accession>A0ABN2SM91</accession>
<feature type="domain" description="AB hydrolase-1" evidence="6">
    <location>
        <begin position="76"/>
        <end position="363"/>
    </location>
</feature>
<comment type="cofactor">
    <cofactor evidence="1">
        <name>FAD</name>
        <dbReference type="ChEBI" id="CHEBI:57692"/>
    </cofactor>
</comment>
<dbReference type="Gene3D" id="3.40.50.1820">
    <property type="entry name" value="alpha/beta hydrolase"/>
    <property type="match status" value="1"/>
</dbReference>
<proteinExistence type="inferred from homology"/>
<evidence type="ECO:0000313" key="7">
    <source>
        <dbReference type="EMBL" id="GAA1988976.1"/>
    </source>
</evidence>
<dbReference type="PANTHER" id="PTHR47470">
    <property type="entry name" value="CHOLESTEROL OXIDASE"/>
    <property type="match status" value="1"/>
</dbReference>
<dbReference type="EMBL" id="BAAAOH010000001">
    <property type="protein sequence ID" value="GAA1988976.1"/>
    <property type="molecule type" value="Genomic_DNA"/>
</dbReference>
<keyword evidence="5" id="KW-0560">Oxidoreductase</keyword>
<organism evidence="7 8">
    <name type="scientific">Microbacterium pumilum</name>
    <dbReference type="NCBI Taxonomy" id="344165"/>
    <lineage>
        <taxon>Bacteria</taxon>
        <taxon>Bacillati</taxon>
        <taxon>Actinomycetota</taxon>
        <taxon>Actinomycetes</taxon>
        <taxon>Micrococcales</taxon>
        <taxon>Microbacteriaceae</taxon>
        <taxon>Microbacterium</taxon>
    </lineage>
</organism>
<dbReference type="PANTHER" id="PTHR47470:SF1">
    <property type="entry name" value="FAD-DEPENDENT OXIDOREDUCTASE 2 FAD BINDING DOMAIN-CONTAINING PROTEIN"/>
    <property type="match status" value="1"/>
</dbReference>
<evidence type="ECO:0000256" key="5">
    <source>
        <dbReference type="ARBA" id="ARBA00023002"/>
    </source>
</evidence>
<dbReference type="Proteomes" id="UP001500326">
    <property type="component" value="Unassembled WGS sequence"/>
</dbReference>
<evidence type="ECO:0000313" key="8">
    <source>
        <dbReference type="Proteomes" id="UP001500326"/>
    </source>
</evidence>
<sequence length="388" mass="42903">MLSGVGVAVVAPQLGAQSTRPGVDMGGAGTTSGIDIEATPREHRPLRCGEPRIYQFATEDGVVLRLTRFEGGAKGPVILSPGFGTSSIAYTIDTVETNYPEYLYEHGYDVWVLDYRASPLLPSSATQFTLDDIARFDYPATVQKVRAETGAESVQIMAHCVGSLTMLMSLGLGLEGVRSAVSSQLTLHPRAGALNQLRAGIFAADLIDAVGIDVLTTDIDDDPSWFERLYDKALAFYPEGDEPCDRPFCRRVAFTFGESYDHDQLNQATHEHIDEAFGDANILTLRHVTKIIREDHAVSWDDDHDYLDDVARLRLPISFIHGEHNRLFLPEGSALTYEFLREHNGPDFYTRQIIPGYSHMDCFIGKDAARDVYPVVTAELDRYNGPGR</sequence>
<evidence type="ECO:0000259" key="6">
    <source>
        <dbReference type="Pfam" id="PF00561"/>
    </source>
</evidence>
<evidence type="ECO:0000256" key="4">
    <source>
        <dbReference type="ARBA" id="ARBA00022827"/>
    </source>
</evidence>
<dbReference type="SUPFAM" id="SSF53474">
    <property type="entry name" value="alpha/beta-Hydrolases"/>
    <property type="match status" value="1"/>
</dbReference>
<reference evidence="7 8" key="1">
    <citation type="journal article" date="2019" name="Int. J. Syst. Evol. Microbiol.">
        <title>The Global Catalogue of Microorganisms (GCM) 10K type strain sequencing project: providing services to taxonomists for standard genome sequencing and annotation.</title>
        <authorList>
            <consortium name="The Broad Institute Genomics Platform"/>
            <consortium name="The Broad Institute Genome Sequencing Center for Infectious Disease"/>
            <person name="Wu L."/>
            <person name="Ma J."/>
        </authorList>
    </citation>
    <scope>NUCLEOTIDE SEQUENCE [LARGE SCALE GENOMIC DNA]</scope>
    <source>
        <strain evidence="7 8">JCM 14902</strain>
    </source>
</reference>
<keyword evidence="3" id="KW-0285">Flavoprotein</keyword>
<dbReference type="InterPro" id="IPR052542">
    <property type="entry name" value="Cholesterol_Oxidase"/>
</dbReference>
<keyword evidence="8" id="KW-1185">Reference proteome</keyword>
<protein>
    <recommendedName>
        <fullName evidence="6">AB hydrolase-1 domain-containing protein</fullName>
    </recommendedName>
</protein>
<keyword evidence="4" id="KW-0274">FAD</keyword>
<dbReference type="InterPro" id="IPR000073">
    <property type="entry name" value="AB_hydrolase_1"/>
</dbReference>